<dbReference type="Gene3D" id="3.40.50.300">
    <property type="entry name" value="P-loop containing nucleotide triphosphate hydrolases"/>
    <property type="match status" value="1"/>
</dbReference>
<dbReference type="EMBL" id="JABANU010000014">
    <property type="protein sequence ID" value="MBI5975276.1"/>
    <property type="molecule type" value="Genomic_DNA"/>
</dbReference>
<keyword evidence="2" id="KW-0813">Transport</keyword>
<dbReference type="InterPro" id="IPR003439">
    <property type="entry name" value="ABC_transporter-like_ATP-bd"/>
</dbReference>
<organism evidence="6 7">
    <name type="scientific">Staphylococcus canis</name>
    <dbReference type="NCBI Taxonomy" id="2724942"/>
    <lineage>
        <taxon>Bacteria</taxon>
        <taxon>Bacillati</taxon>
        <taxon>Bacillota</taxon>
        <taxon>Bacilli</taxon>
        <taxon>Bacillales</taxon>
        <taxon>Staphylococcaceae</taxon>
        <taxon>Staphylococcus</taxon>
    </lineage>
</organism>
<name>A0ABS0TBE0_9STAP</name>
<evidence type="ECO:0000313" key="6">
    <source>
        <dbReference type="EMBL" id="MBI5975276.1"/>
    </source>
</evidence>
<dbReference type="Proteomes" id="UP000751852">
    <property type="component" value="Unassembled WGS sequence"/>
</dbReference>
<comment type="similarity">
    <text evidence="1">Belongs to the ABC transporter superfamily.</text>
</comment>
<keyword evidence="3" id="KW-0547">Nucleotide-binding</keyword>
<evidence type="ECO:0000256" key="4">
    <source>
        <dbReference type="ARBA" id="ARBA00022840"/>
    </source>
</evidence>
<dbReference type="CDD" id="cd03255">
    <property type="entry name" value="ABC_MJ0796_LolCDE_FtsE"/>
    <property type="match status" value="1"/>
</dbReference>
<dbReference type="SUPFAM" id="SSF52540">
    <property type="entry name" value="P-loop containing nucleoside triphosphate hydrolases"/>
    <property type="match status" value="1"/>
</dbReference>
<comment type="caution">
    <text evidence="6">The sequence shown here is derived from an EMBL/GenBank/DDBJ whole genome shotgun (WGS) entry which is preliminary data.</text>
</comment>
<evidence type="ECO:0000256" key="3">
    <source>
        <dbReference type="ARBA" id="ARBA00022741"/>
    </source>
</evidence>
<dbReference type="InterPro" id="IPR003593">
    <property type="entry name" value="AAA+_ATPase"/>
</dbReference>
<sequence>MSKIIECINLTKVYRKGDIITKVFENIELNISRGDFIAIMGTSGVGKSTLISILGLLDTNFEGEYYFNQRDVRKMNDDQLSEHRNQDIGFIFQDFNLIDEYTVRENVLLPHLYNHQQQESTNIERLAQQMGMYEKLDAYPKNLSGGQKQRVAIMRALIHNPKLIIADEPTGALDEMTRNEILNILVTLHKEGRTILLVTHDLEVAKCSTKILELKAGTLSEKLGIQHAKI</sequence>
<dbReference type="InterPro" id="IPR027417">
    <property type="entry name" value="P-loop_NTPase"/>
</dbReference>
<gene>
    <name evidence="6" type="ORF">HHH54_06630</name>
</gene>
<proteinExistence type="inferred from homology"/>
<evidence type="ECO:0000256" key="1">
    <source>
        <dbReference type="ARBA" id="ARBA00005417"/>
    </source>
</evidence>
<dbReference type="Pfam" id="PF00005">
    <property type="entry name" value="ABC_tran"/>
    <property type="match status" value="1"/>
</dbReference>
<evidence type="ECO:0000313" key="7">
    <source>
        <dbReference type="Proteomes" id="UP000751852"/>
    </source>
</evidence>
<feature type="domain" description="ABC transporter" evidence="5">
    <location>
        <begin position="8"/>
        <end position="230"/>
    </location>
</feature>
<accession>A0ABS0TBE0</accession>
<dbReference type="InterPro" id="IPR017911">
    <property type="entry name" value="MacB-like_ATP-bd"/>
</dbReference>
<dbReference type="PANTHER" id="PTHR42798:SF7">
    <property type="entry name" value="ALPHA-D-RIBOSE 1-METHYLPHOSPHONATE 5-TRIPHOSPHATE SYNTHASE SUBUNIT PHNL"/>
    <property type="match status" value="1"/>
</dbReference>
<evidence type="ECO:0000259" key="5">
    <source>
        <dbReference type="PROSITE" id="PS50893"/>
    </source>
</evidence>
<protein>
    <submittedName>
        <fullName evidence="6">ABC transporter ATP-binding protein</fullName>
    </submittedName>
</protein>
<evidence type="ECO:0000256" key="2">
    <source>
        <dbReference type="ARBA" id="ARBA00022448"/>
    </source>
</evidence>
<keyword evidence="4 6" id="KW-0067">ATP-binding</keyword>
<keyword evidence="7" id="KW-1185">Reference proteome</keyword>
<dbReference type="PANTHER" id="PTHR42798">
    <property type="entry name" value="LIPOPROTEIN-RELEASING SYSTEM ATP-BINDING PROTEIN LOLD"/>
    <property type="match status" value="1"/>
</dbReference>
<dbReference type="GO" id="GO:0005524">
    <property type="term" value="F:ATP binding"/>
    <property type="evidence" value="ECO:0007669"/>
    <property type="project" value="UniProtKB-KW"/>
</dbReference>
<reference evidence="6 7" key="1">
    <citation type="submission" date="2020-04" db="EMBL/GenBank/DDBJ databases">
        <title>Staphylococcus species from domestic dog.</title>
        <authorList>
            <person name="Paterson G.K."/>
        </authorList>
    </citation>
    <scope>NUCLEOTIDE SEQUENCE [LARGE SCALE GENOMIC DNA]</scope>
    <source>
        <strain evidence="6 7">H16/1A</strain>
    </source>
</reference>
<dbReference type="RefSeq" id="WP_198618057.1">
    <property type="nucleotide sequence ID" value="NZ_JABANU010000014.1"/>
</dbReference>
<dbReference type="PROSITE" id="PS50893">
    <property type="entry name" value="ABC_TRANSPORTER_2"/>
    <property type="match status" value="1"/>
</dbReference>
<dbReference type="SMART" id="SM00382">
    <property type="entry name" value="AAA"/>
    <property type="match status" value="1"/>
</dbReference>